<accession>A0A0F9SYV5</accession>
<evidence type="ECO:0000313" key="1">
    <source>
        <dbReference type="EMBL" id="KKN72119.1"/>
    </source>
</evidence>
<gene>
    <name evidence="1" type="ORF">LCGC14_0414050</name>
</gene>
<sequence length="117" mass="13176">MVDKTTKHTPLPWTAEPHGIFPCRYSVMHGERRVAFVGAPFTTEVFPGDDAAFIVRACNNHDDLLEAFKSVMELIDTGYLIRDISKDAEPGFAIRQFEPVRQLQQAVLAIDKAEKTE</sequence>
<comment type="caution">
    <text evidence="1">The sequence shown here is derived from an EMBL/GenBank/DDBJ whole genome shotgun (WGS) entry which is preliminary data.</text>
</comment>
<organism evidence="1">
    <name type="scientific">marine sediment metagenome</name>
    <dbReference type="NCBI Taxonomy" id="412755"/>
    <lineage>
        <taxon>unclassified sequences</taxon>
        <taxon>metagenomes</taxon>
        <taxon>ecological metagenomes</taxon>
    </lineage>
</organism>
<proteinExistence type="predicted"/>
<dbReference type="EMBL" id="LAZR01000369">
    <property type="protein sequence ID" value="KKN72119.1"/>
    <property type="molecule type" value="Genomic_DNA"/>
</dbReference>
<dbReference type="AlphaFoldDB" id="A0A0F9SYV5"/>
<name>A0A0F9SYV5_9ZZZZ</name>
<reference evidence="1" key="1">
    <citation type="journal article" date="2015" name="Nature">
        <title>Complex archaea that bridge the gap between prokaryotes and eukaryotes.</title>
        <authorList>
            <person name="Spang A."/>
            <person name="Saw J.H."/>
            <person name="Jorgensen S.L."/>
            <person name="Zaremba-Niedzwiedzka K."/>
            <person name="Martijn J."/>
            <person name="Lind A.E."/>
            <person name="van Eijk R."/>
            <person name="Schleper C."/>
            <person name="Guy L."/>
            <person name="Ettema T.J."/>
        </authorList>
    </citation>
    <scope>NUCLEOTIDE SEQUENCE</scope>
</reference>
<protein>
    <submittedName>
        <fullName evidence="1">Uncharacterized protein</fullName>
    </submittedName>
</protein>